<reference evidence="3 4" key="1">
    <citation type="submission" date="2018-05" db="EMBL/GenBank/DDBJ databases">
        <title>Description of Sphingomonas pokkalii sp nov, isolated from the rhizosphere of saline tolerant pokkali rice and its draft genome analysis.</title>
        <authorList>
            <person name="Menon R."/>
            <person name="Kumari S."/>
            <person name="Rameshkumar N."/>
        </authorList>
    </citation>
    <scope>NUCLEOTIDE SEQUENCE [LARGE SCALE GENOMIC DNA]</scope>
    <source>
        <strain evidence="3 4">L3B27</strain>
    </source>
</reference>
<feature type="signal peptide" evidence="1">
    <location>
        <begin position="1"/>
        <end position="23"/>
    </location>
</feature>
<dbReference type="EMBL" id="QENQ01000001">
    <property type="protein sequence ID" value="PVX30583.1"/>
    <property type="molecule type" value="Genomic_DNA"/>
</dbReference>
<comment type="caution">
    <text evidence="3">The sequence shown here is derived from an EMBL/GenBank/DDBJ whole genome shotgun (WGS) entry which is preliminary data.</text>
</comment>
<evidence type="ECO:0000313" key="4">
    <source>
        <dbReference type="Proteomes" id="UP000245890"/>
    </source>
</evidence>
<dbReference type="AlphaFoldDB" id="A0A2U0SGV3"/>
<keyword evidence="1" id="KW-0732">Signal</keyword>
<feature type="chain" id="PRO_5015763480" description="Lysozyme inhibitor LprI-like N-terminal domain-containing protein" evidence="1">
    <location>
        <begin position="24"/>
        <end position="126"/>
    </location>
</feature>
<dbReference type="Gene3D" id="1.20.1270.180">
    <property type="match status" value="1"/>
</dbReference>
<evidence type="ECO:0000313" key="3">
    <source>
        <dbReference type="EMBL" id="PVX30583.1"/>
    </source>
</evidence>
<dbReference type="PANTHER" id="PTHR39176">
    <property type="entry name" value="PERIPLASMIC PROTEIN-RELATED"/>
    <property type="match status" value="1"/>
</dbReference>
<name>A0A2U0SGV3_9SPHN</name>
<evidence type="ECO:0000259" key="2">
    <source>
        <dbReference type="Pfam" id="PF07007"/>
    </source>
</evidence>
<accession>A0A2U0SGV3</accession>
<dbReference type="Pfam" id="PF07007">
    <property type="entry name" value="LprI"/>
    <property type="match status" value="1"/>
</dbReference>
<keyword evidence="4" id="KW-1185">Reference proteome</keyword>
<feature type="domain" description="Lysozyme inhibitor LprI-like N-terminal" evidence="2">
    <location>
        <begin position="23"/>
        <end position="111"/>
    </location>
</feature>
<evidence type="ECO:0000256" key="1">
    <source>
        <dbReference type="SAM" id="SignalP"/>
    </source>
</evidence>
<sequence>MRTYGFRGLFVAMAFGLAAAPLAAQTQSTTNASAAREARAADQALNAQFRAANARLSPASRLLLRNAQRNWIAFRDAQCTFETSGVQGGSAHTVIQARCLKELSQQRTRQLERITACEEGDLACPH</sequence>
<dbReference type="PANTHER" id="PTHR39176:SF1">
    <property type="entry name" value="PERIPLASMIC PROTEIN"/>
    <property type="match status" value="1"/>
</dbReference>
<protein>
    <recommendedName>
        <fullName evidence="2">Lysozyme inhibitor LprI-like N-terminal domain-containing protein</fullName>
    </recommendedName>
</protein>
<organism evidence="3 4">
    <name type="scientific">Sphingomonas pokkalii</name>
    <dbReference type="NCBI Taxonomy" id="2175090"/>
    <lineage>
        <taxon>Bacteria</taxon>
        <taxon>Pseudomonadati</taxon>
        <taxon>Pseudomonadota</taxon>
        <taxon>Alphaproteobacteria</taxon>
        <taxon>Sphingomonadales</taxon>
        <taxon>Sphingomonadaceae</taxon>
        <taxon>Sphingomonas</taxon>
    </lineage>
</organism>
<dbReference type="OrthoDB" id="7340239at2"/>
<gene>
    <name evidence="3" type="ORF">DD559_15575</name>
</gene>
<proteinExistence type="predicted"/>
<dbReference type="RefSeq" id="WP_116469993.1">
    <property type="nucleotide sequence ID" value="NZ_QENQ01000001.1"/>
</dbReference>
<dbReference type="InterPro" id="IPR009739">
    <property type="entry name" value="LprI-like_N"/>
</dbReference>
<dbReference type="Proteomes" id="UP000245890">
    <property type="component" value="Unassembled WGS sequence"/>
</dbReference>